<dbReference type="Gene3D" id="1.25.40.10">
    <property type="entry name" value="Tetratricopeptide repeat domain"/>
    <property type="match status" value="1"/>
</dbReference>
<dbReference type="OrthoDB" id="1933450at2"/>
<dbReference type="InterPro" id="IPR019734">
    <property type="entry name" value="TPR_rpt"/>
</dbReference>
<dbReference type="RefSeq" id="WP_072723079.1">
    <property type="nucleotide sequence ID" value="NZ_FQXH01000005.1"/>
</dbReference>
<accession>A0A1M5NXZ6</accession>
<reference evidence="3" key="1">
    <citation type="submission" date="2016-11" db="EMBL/GenBank/DDBJ databases">
        <authorList>
            <person name="Varghese N."/>
            <person name="Submissions S."/>
        </authorList>
    </citation>
    <scope>NUCLEOTIDE SEQUENCE [LARGE SCALE GENOMIC DNA]</scope>
    <source>
        <strain evidence="3">DSM 15285</strain>
    </source>
</reference>
<dbReference type="Pfam" id="PF13174">
    <property type="entry name" value="TPR_6"/>
    <property type="match status" value="1"/>
</dbReference>
<protein>
    <recommendedName>
        <fullName evidence="4">HEAT repeat-containing protein</fullName>
    </recommendedName>
</protein>
<keyword evidence="1" id="KW-0812">Transmembrane</keyword>
<keyword evidence="1" id="KW-1133">Transmembrane helix</keyword>
<gene>
    <name evidence="2" type="ORF">SAMN02744040_00282</name>
</gene>
<keyword evidence="3" id="KW-1185">Reference proteome</keyword>
<dbReference type="STRING" id="1123350.SAMN02744040_00282"/>
<feature type="transmembrane region" description="Helical" evidence="1">
    <location>
        <begin position="30"/>
        <end position="48"/>
    </location>
</feature>
<dbReference type="SUPFAM" id="SSF48452">
    <property type="entry name" value="TPR-like"/>
    <property type="match status" value="1"/>
</dbReference>
<evidence type="ECO:0000256" key="1">
    <source>
        <dbReference type="SAM" id="Phobius"/>
    </source>
</evidence>
<dbReference type="AlphaFoldDB" id="A0A1M5NXZ6"/>
<proteinExistence type="predicted"/>
<keyword evidence="1" id="KW-0472">Membrane</keyword>
<evidence type="ECO:0008006" key="4">
    <source>
        <dbReference type="Google" id="ProtNLM"/>
    </source>
</evidence>
<sequence>MKFVSVLNFFLGFIFEIIVFLGYINEVVGFNSFLFIHLIIMLIIYSINKNKKLPFYLAFFFPGIGIIVLMFLDLFLSLTKFKDDMIIEYEKYIEYINKMIIKKNIDFQREINIISALDALKYSSNEIKKDLIINLISDDIDIKVKILKNALKDDDPEVVHYASSTLNLIENEYEHEINNLKDSYSDKKEKSILKKLINIYDKYLSSEIFSDKLRNNILEEYVDVLEEFINKFDLDYEVLLKLADTYMNLDKIEEADEVLKILYKNYPEKYEIYIYSMKLFYMMGNFKEVTSIAREIDSLNLNISDKYNEVVDFWK</sequence>
<evidence type="ECO:0000313" key="2">
    <source>
        <dbReference type="EMBL" id="SHG94382.1"/>
    </source>
</evidence>
<dbReference type="EMBL" id="FQXH01000005">
    <property type="protein sequence ID" value="SHG94382.1"/>
    <property type="molecule type" value="Genomic_DNA"/>
</dbReference>
<feature type="transmembrane region" description="Helical" evidence="1">
    <location>
        <begin position="7"/>
        <end position="24"/>
    </location>
</feature>
<evidence type="ECO:0000313" key="3">
    <source>
        <dbReference type="Proteomes" id="UP000242520"/>
    </source>
</evidence>
<organism evidence="2 3">
    <name type="scientific">Tepidibacter thalassicus DSM 15285</name>
    <dbReference type="NCBI Taxonomy" id="1123350"/>
    <lineage>
        <taxon>Bacteria</taxon>
        <taxon>Bacillati</taxon>
        <taxon>Bacillota</taxon>
        <taxon>Clostridia</taxon>
        <taxon>Peptostreptococcales</taxon>
        <taxon>Peptostreptococcaceae</taxon>
        <taxon>Tepidibacter</taxon>
    </lineage>
</organism>
<name>A0A1M5NXZ6_9FIRM</name>
<dbReference type="InterPro" id="IPR011990">
    <property type="entry name" value="TPR-like_helical_dom_sf"/>
</dbReference>
<feature type="transmembrane region" description="Helical" evidence="1">
    <location>
        <begin position="55"/>
        <end position="76"/>
    </location>
</feature>
<dbReference type="Proteomes" id="UP000242520">
    <property type="component" value="Unassembled WGS sequence"/>
</dbReference>